<dbReference type="RefSeq" id="WP_003086941.1">
    <property type="nucleotide sequence ID" value="NZ_AJTZ01000004.1"/>
</dbReference>
<name>A0ABN0GWJ3_STRRT</name>
<dbReference type="EMBL" id="AJTZ01000004">
    <property type="protein sequence ID" value="EJN94830.1"/>
    <property type="molecule type" value="Genomic_DNA"/>
</dbReference>
<reference evidence="1 2" key="1">
    <citation type="submission" date="2009-12" db="EMBL/GenBank/DDBJ databases">
        <authorList>
            <person name="Lefebure T."/>
            <person name="Cornejo O.E."/>
            <person name="Pavinski Bitar P.D."/>
            <person name="Lang P."/>
            <person name="Stanhope M.J."/>
        </authorList>
    </citation>
    <scope>NUCLEOTIDE SEQUENCE [LARGE SCALE GENOMIC DNA]</scope>
    <source>
        <strain evidence="1 2">FA-1</strain>
    </source>
</reference>
<dbReference type="SUPFAM" id="SSF55961">
    <property type="entry name" value="Bet v1-like"/>
    <property type="match status" value="1"/>
</dbReference>
<keyword evidence="2" id="KW-1185">Reference proteome</keyword>
<comment type="caution">
    <text evidence="1">The sequence shown here is derived from an EMBL/GenBank/DDBJ whole genome shotgun (WGS) entry which is preliminary data.</text>
</comment>
<evidence type="ECO:0008006" key="3">
    <source>
        <dbReference type="Google" id="ProtNLM"/>
    </source>
</evidence>
<protein>
    <recommendedName>
        <fullName evidence="3">Polyketide cyclase</fullName>
    </recommendedName>
</protein>
<gene>
    <name evidence="1" type="ORF">SRA_01839</name>
</gene>
<evidence type="ECO:0000313" key="2">
    <source>
        <dbReference type="Proteomes" id="UP000007815"/>
    </source>
</evidence>
<proteinExistence type="predicted"/>
<organism evidence="1 2">
    <name type="scientific">Streptococcus ratti FA-1 = DSM 20564</name>
    <dbReference type="NCBI Taxonomy" id="699248"/>
    <lineage>
        <taxon>Bacteria</taxon>
        <taxon>Bacillati</taxon>
        <taxon>Bacillota</taxon>
        <taxon>Bacilli</taxon>
        <taxon>Lactobacillales</taxon>
        <taxon>Streptococcaceae</taxon>
        <taxon>Streptococcus</taxon>
    </lineage>
</organism>
<dbReference type="CDD" id="cd07812">
    <property type="entry name" value="SRPBCC"/>
    <property type="match status" value="1"/>
</dbReference>
<dbReference type="Proteomes" id="UP000007815">
    <property type="component" value="Unassembled WGS sequence"/>
</dbReference>
<accession>A0ABN0GWJ3</accession>
<sequence>MVKSNRKASFSYPIDKVWELVTDLSNQTWRSDLGQFEKIDETHFIEYTQNDIQTNFKVTKVDLHKVWELEFENKNLQGTWLGRFDYHEGQTILDFTEEVTVKNSFMKPLVWFYLRKQQKKYFQDLEKALSIES</sequence>
<evidence type="ECO:0000313" key="1">
    <source>
        <dbReference type="EMBL" id="EJN94830.1"/>
    </source>
</evidence>